<accession>A0ABV5CC22</accession>
<dbReference type="Pfam" id="PF00356">
    <property type="entry name" value="LacI"/>
    <property type="match status" value="1"/>
</dbReference>
<organism evidence="5 6">
    <name type="scientific">Albibacterium profundi</name>
    <dbReference type="NCBI Taxonomy" id="3134906"/>
    <lineage>
        <taxon>Bacteria</taxon>
        <taxon>Pseudomonadati</taxon>
        <taxon>Bacteroidota</taxon>
        <taxon>Sphingobacteriia</taxon>
        <taxon>Sphingobacteriales</taxon>
        <taxon>Sphingobacteriaceae</taxon>
        <taxon>Albibacterium</taxon>
    </lineage>
</organism>
<reference evidence="5 6" key="1">
    <citation type="submission" date="2024-04" db="EMBL/GenBank/DDBJ databases">
        <title>Albibacterium profundi sp. nov., isolated from sediment of the Challenger Deep of Mariana Trench.</title>
        <authorList>
            <person name="Wang Y."/>
        </authorList>
    </citation>
    <scope>NUCLEOTIDE SEQUENCE [LARGE SCALE GENOMIC DNA]</scope>
    <source>
        <strain evidence="5 6">RHL897</strain>
    </source>
</reference>
<evidence type="ECO:0000256" key="1">
    <source>
        <dbReference type="ARBA" id="ARBA00023015"/>
    </source>
</evidence>
<evidence type="ECO:0000313" key="5">
    <source>
        <dbReference type="EMBL" id="MFB5945021.1"/>
    </source>
</evidence>
<name>A0ABV5CC22_9SPHI</name>
<dbReference type="Gene3D" id="1.10.260.40">
    <property type="entry name" value="lambda repressor-like DNA-binding domains"/>
    <property type="match status" value="1"/>
</dbReference>
<dbReference type="SMART" id="SM00354">
    <property type="entry name" value="HTH_LACI"/>
    <property type="match status" value="1"/>
</dbReference>
<dbReference type="CDD" id="cd01392">
    <property type="entry name" value="HTH_LacI"/>
    <property type="match status" value="1"/>
</dbReference>
<keyword evidence="2" id="KW-0238">DNA-binding</keyword>
<evidence type="ECO:0000259" key="4">
    <source>
        <dbReference type="PROSITE" id="PS50932"/>
    </source>
</evidence>
<comment type="caution">
    <text evidence="5">The sequence shown here is derived from an EMBL/GenBank/DDBJ whole genome shotgun (WGS) entry which is preliminary data.</text>
</comment>
<dbReference type="PANTHER" id="PTHR30146">
    <property type="entry name" value="LACI-RELATED TRANSCRIPTIONAL REPRESSOR"/>
    <property type="match status" value="1"/>
</dbReference>
<keyword evidence="1" id="KW-0805">Transcription regulation</keyword>
<dbReference type="Gene3D" id="3.40.50.2300">
    <property type="match status" value="2"/>
</dbReference>
<dbReference type="Pfam" id="PF13377">
    <property type="entry name" value="Peripla_BP_3"/>
    <property type="match status" value="1"/>
</dbReference>
<dbReference type="InterPro" id="IPR010982">
    <property type="entry name" value="Lambda_DNA-bd_dom_sf"/>
</dbReference>
<protein>
    <submittedName>
        <fullName evidence="5">Substrate-binding domain-containing protein</fullName>
    </submittedName>
</protein>
<dbReference type="SUPFAM" id="SSF53822">
    <property type="entry name" value="Periplasmic binding protein-like I"/>
    <property type="match status" value="1"/>
</dbReference>
<gene>
    <name evidence="5" type="ORF">WKR92_04170</name>
</gene>
<evidence type="ECO:0000256" key="3">
    <source>
        <dbReference type="ARBA" id="ARBA00023163"/>
    </source>
</evidence>
<proteinExistence type="predicted"/>
<feature type="domain" description="HTH lacI-type" evidence="4">
    <location>
        <begin position="4"/>
        <end position="61"/>
    </location>
</feature>
<dbReference type="RefSeq" id="WP_375556576.1">
    <property type="nucleotide sequence ID" value="NZ_JBBVGT010000002.1"/>
</dbReference>
<keyword evidence="6" id="KW-1185">Reference proteome</keyword>
<sequence length="334" mass="37690">MKKKSIIDIAKELNISPTTVSFILNNKAEEKRISKKLTKTVKDYVEKVGYKPSSIARSLRTGKTNTIGLMVENIANPFFGTVARKIEEEAYNHGYRILYCSTDNSPEKTKDLLHVFKERKVDGYIISPPAGIEKEIESLIQADIPVVMFDREISVETDLVIINNEESTYQGTKHLLEKFKNIGFVTLDSNQTQMISRLEGYQRAVKEAGAKEYIHRVAYSQQDEKVTKEITAFLKNNESLDAILFATNYLVVSGLKALQKLELKIPEDIGVVAFDHHDLFELHSPTITSIDQPINEIATKAIQLLLKRLSGKTSSPPQETILSTVMQIRESSKK</sequence>
<dbReference type="CDD" id="cd19977">
    <property type="entry name" value="PBP1_EndR-like"/>
    <property type="match status" value="1"/>
</dbReference>
<dbReference type="SUPFAM" id="SSF47413">
    <property type="entry name" value="lambda repressor-like DNA-binding domains"/>
    <property type="match status" value="1"/>
</dbReference>
<dbReference type="InterPro" id="IPR028082">
    <property type="entry name" value="Peripla_BP_I"/>
</dbReference>
<dbReference type="Proteomes" id="UP001580928">
    <property type="component" value="Unassembled WGS sequence"/>
</dbReference>
<evidence type="ECO:0000256" key="2">
    <source>
        <dbReference type="ARBA" id="ARBA00023125"/>
    </source>
</evidence>
<dbReference type="InterPro" id="IPR000843">
    <property type="entry name" value="HTH_LacI"/>
</dbReference>
<dbReference type="PROSITE" id="PS50932">
    <property type="entry name" value="HTH_LACI_2"/>
    <property type="match status" value="1"/>
</dbReference>
<dbReference type="EMBL" id="JBBVGT010000002">
    <property type="protein sequence ID" value="MFB5945021.1"/>
    <property type="molecule type" value="Genomic_DNA"/>
</dbReference>
<dbReference type="InterPro" id="IPR046335">
    <property type="entry name" value="LacI/GalR-like_sensor"/>
</dbReference>
<keyword evidence="3" id="KW-0804">Transcription</keyword>
<dbReference type="PANTHER" id="PTHR30146:SF109">
    <property type="entry name" value="HTH-TYPE TRANSCRIPTIONAL REGULATOR GALS"/>
    <property type="match status" value="1"/>
</dbReference>
<evidence type="ECO:0000313" key="6">
    <source>
        <dbReference type="Proteomes" id="UP001580928"/>
    </source>
</evidence>